<evidence type="ECO:0000256" key="1">
    <source>
        <dbReference type="SAM" id="SignalP"/>
    </source>
</evidence>
<keyword evidence="1" id="KW-0732">Signal</keyword>
<protein>
    <recommendedName>
        <fullName evidence="5">CARDB domain-containing protein</fullName>
    </recommendedName>
</protein>
<accession>A0A8S2DQS5</accession>
<organism evidence="2 4">
    <name type="scientific">Didymodactylos carnosus</name>
    <dbReference type="NCBI Taxonomy" id="1234261"/>
    <lineage>
        <taxon>Eukaryota</taxon>
        <taxon>Metazoa</taxon>
        <taxon>Spiralia</taxon>
        <taxon>Gnathifera</taxon>
        <taxon>Rotifera</taxon>
        <taxon>Eurotatoria</taxon>
        <taxon>Bdelloidea</taxon>
        <taxon>Philodinida</taxon>
        <taxon>Philodinidae</taxon>
        <taxon>Didymodactylos</taxon>
    </lineage>
</organism>
<dbReference type="Proteomes" id="UP000677228">
    <property type="component" value="Unassembled WGS sequence"/>
</dbReference>
<dbReference type="EMBL" id="CAJOBA010005867">
    <property type="protein sequence ID" value="CAF3756683.1"/>
    <property type="molecule type" value="Genomic_DNA"/>
</dbReference>
<name>A0A8S2DQS5_9BILA</name>
<proteinExistence type="predicted"/>
<dbReference type="InterPro" id="IPR013783">
    <property type="entry name" value="Ig-like_fold"/>
</dbReference>
<dbReference type="Proteomes" id="UP000682733">
    <property type="component" value="Unassembled WGS sequence"/>
</dbReference>
<feature type="signal peptide" evidence="1">
    <location>
        <begin position="1"/>
        <end position="21"/>
    </location>
</feature>
<dbReference type="EMBL" id="CAJNOK010005859">
    <property type="protein sequence ID" value="CAF0986364.1"/>
    <property type="molecule type" value="Genomic_DNA"/>
</dbReference>
<gene>
    <name evidence="2" type="ORF">OVA965_LOCUS13849</name>
    <name evidence="3" type="ORF">TMI583_LOCUS13853</name>
</gene>
<evidence type="ECO:0000313" key="4">
    <source>
        <dbReference type="Proteomes" id="UP000677228"/>
    </source>
</evidence>
<dbReference type="AlphaFoldDB" id="A0A8S2DQS5"/>
<dbReference type="Gene3D" id="2.60.40.10">
    <property type="entry name" value="Immunoglobulins"/>
    <property type="match status" value="2"/>
</dbReference>
<reference evidence="2" key="1">
    <citation type="submission" date="2021-02" db="EMBL/GenBank/DDBJ databases">
        <authorList>
            <person name="Nowell W R."/>
        </authorList>
    </citation>
    <scope>NUCLEOTIDE SEQUENCE</scope>
</reference>
<evidence type="ECO:0008006" key="5">
    <source>
        <dbReference type="Google" id="ProtNLM"/>
    </source>
</evidence>
<feature type="non-terminal residue" evidence="2">
    <location>
        <position position="1258"/>
    </location>
</feature>
<feature type="chain" id="PRO_5036273407" description="CARDB domain-containing protein" evidence="1">
    <location>
        <begin position="22"/>
        <end position="1258"/>
    </location>
</feature>
<evidence type="ECO:0000313" key="3">
    <source>
        <dbReference type="EMBL" id="CAF3756683.1"/>
    </source>
</evidence>
<evidence type="ECO:0000313" key="2">
    <source>
        <dbReference type="EMBL" id="CAF0986364.1"/>
    </source>
</evidence>
<comment type="caution">
    <text evidence="2">The sequence shown here is derived from an EMBL/GenBank/DDBJ whole genome shotgun (WGS) entry which is preliminary data.</text>
</comment>
<sequence length="1258" mass="144208">MEKLLSFIILLLCCFIDKVIGHHYRGVTVSSEWLSNGDEIHFASQFYYRRNNSGNGAYVHCDDLMIQDKTLTKDPNSIVLTMYKRNNQNVAYLQSLSNSFICKSHSPNQDWSIVAKSETINISEYNISENEWIYFYLDSNGGQWSFVNIGYIWNHFSHKIKNKNNNWNTPPTTKAFPIYEILSGCKSQLELPIEDIDNDIIRCRPSSTNGLFGKECVACNLESVELNSETCTLYFPPSLKRDIIIELQIEDFKNENDTLPMSSVPLQFIVTFKNNIGTISCEDLPQFTPVVPPSKSCVAISNNSIYTGIIEAKSKSSNISDIMVYQFSGYTKSDLTYNATSRSWYYNYTIKVDYSNIQQESVLLYATSASGLSSPYHTIKYLLNYEPPKITNVRPIDEICSTTKSEYEWTFFTNRDVVLPKKSSFIRFMKTSVNTSIPTTVFEFDMSTNNNRPNNYSVRIFVKSSLFNVNETYSILFDFGVITTDDYCRPQSEAMLDLNKYKFKIIKDSPDEFTYRTKVPEYINGSIINIEWTLLSGKMTECFLKYEKDSFQKIKCDQEYAKLSNLSSGVYRFYVTYSTKCTASISSNEITWTVVADKPKLTVKTEGLVGKYASNNFSVNLNCTHAIKCIILCKFTNNTDFKICSGIFKPTTPLIHLHDYSLQLYAYDDLGNRGDIIEIKFKADTQPPEMGYLESSLELNCGSSFDANTLSKPNVTDDLDPRPIVKHIDIQINPCLILRKWIVIDHVGNEKLFNQTIQFISNIVKHYPNEISIPCVTNQQVIDDLNFYKGFISIENNLCNETLNLILDYSNIGLITGQGDCDFSFTVKWQIKGNCMMNHESLTQKVVVGIRQIPYSPNHLQVGVNPNKVFFKWPLDRNSKFHELNILKSNRDQLTRINFTNSNYFVYEHSLDQDSLYYWNVIYYDSTNVTIKRSSPFWEFKTKSLADLALLNVQPPPTAVETDTNILISWTVKNVGNATTSRSSWHDGIYGSSDDEFSSQKQLLGIVQQHRFLEPKGQYSAEFSLKLDERYIAKAYYIFVKVDDKQTLEDSDYSNNFFSQGKVIEVKQIPLPNLIPAVVILNPDIGTAGEELEIQININNRGEGYTKINSVWTDLFELYLITDQTNFRKIFQFSVNRNGFFNTSYIIKNKITLPLRYFGNVSLLVTANKYDTLYESSLTDNTLSKPFIITPPLTAELKIIDYTKSMDVKTGEVLNVIYEVKNNGDADTNENRWFDYIRIISTKDNKEVLSKKLGVSGE</sequence>